<dbReference type="RefSeq" id="WP_131617419.1">
    <property type="nucleotide sequence ID" value="NZ_CP036532.1"/>
</dbReference>
<dbReference type="AlphaFoldDB" id="A0A4P6V4N9"/>
<evidence type="ECO:0000313" key="2">
    <source>
        <dbReference type="Proteomes" id="UP000293719"/>
    </source>
</evidence>
<reference evidence="1 2" key="1">
    <citation type="journal article" date="2017" name="Int. J. Syst. Evol. Microbiol.">
        <title>Roseitalea porphyridii gen. nov., sp. nov., isolated from a red alga, and reclassification of Hoeflea suaedae Chung et al. 2013 as Pseudohoeflea suaedae gen. nov., comb. nov.</title>
        <authorList>
            <person name="Hyeon J.W."/>
            <person name="Jeong S.E."/>
            <person name="Baek K."/>
            <person name="Jeon C.O."/>
        </authorList>
    </citation>
    <scope>NUCLEOTIDE SEQUENCE [LARGE SCALE GENOMIC DNA]</scope>
    <source>
        <strain evidence="1 2">MA7-20</strain>
    </source>
</reference>
<evidence type="ECO:0000313" key="1">
    <source>
        <dbReference type="EMBL" id="QBK31769.1"/>
    </source>
</evidence>
<dbReference type="EMBL" id="CP036532">
    <property type="protein sequence ID" value="QBK31769.1"/>
    <property type="molecule type" value="Genomic_DNA"/>
</dbReference>
<dbReference type="OrthoDB" id="8074550at2"/>
<accession>A0A4P6V4N9</accession>
<gene>
    <name evidence="1" type="ORF">E0E05_14855</name>
</gene>
<proteinExistence type="predicted"/>
<protein>
    <submittedName>
        <fullName evidence="1">Uncharacterized protein</fullName>
    </submittedName>
</protein>
<name>A0A4P6V4N9_9HYPH</name>
<dbReference type="Proteomes" id="UP000293719">
    <property type="component" value="Chromosome"/>
</dbReference>
<sequence length="146" mass="15976">MVGLAAMTLAAGLATTPVAEPGERNIFRIPREDDVRVQKIARTPGETGWPFTVDEGLLMCLFVAGRPTVYFAVVEPHDEWHEEPPVRLVMVSSDPFDATLANMAVNDLIVRTDGPAERMALFAPFEALGRRLCDQPRGTEMGPGEL</sequence>
<organism evidence="1 2">
    <name type="scientific">Roseitalea porphyridii</name>
    <dbReference type="NCBI Taxonomy" id="1852022"/>
    <lineage>
        <taxon>Bacteria</taxon>
        <taxon>Pseudomonadati</taxon>
        <taxon>Pseudomonadota</taxon>
        <taxon>Alphaproteobacteria</taxon>
        <taxon>Hyphomicrobiales</taxon>
        <taxon>Ahrensiaceae</taxon>
        <taxon>Roseitalea</taxon>
    </lineage>
</organism>
<keyword evidence="2" id="KW-1185">Reference proteome</keyword>
<dbReference type="GeneID" id="90768584"/>
<dbReference type="KEGG" id="rpod:E0E05_14855"/>